<dbReference type="EMBL" id="BAAAFZ010000045">
    <property type="protein sequence ID" value="GAA0588503.1"/>
    <property type="molecule type" value="Genomic_DNA"/>
</dbReference>
<proteinExistence type="inferred from homology"/>
<evidence type="ECO:0000256" key="1">
    <source>
        <dbReference type="ARBA" id="ARBA00007734"/>
    </source>
</evidence>
<dbReference type="PANTHER" id="PTHR37423:SF2">
    <property type="entry name" value="MEMBRANE-BOUND LYTIC MUREIN TRANSGLYCOSYLASE C"/>
    <property type="match status" value="1"/>
</dbReference>
<comment type="caution">
    <text evidence="5">The sequence shown here is derived from an EMBL/GenBank/DDBJ whole genome shotgun (WGS) entry which is preliminary data.</text>
</comment>
<feature type="domain" description="Transglycosylase SLT" evidence="4">
    <location>
        <begin position="477"/>
        <end position="576"/>
    </location>
</feature>
<evidence type="ECO:0000256" key="3">
    <source>
        <dbReference type="ARBA" id="ARBA00022729"/>
    </source>
</evidence>
<evidence type="ECO:0000256" key="2">
    <source>
        <dbReference type="ARBA" id="ARBA00009387"/>
    </source>
</evidence>
<dbReference type="PROSITE" id="PS00922">
    <property type="entry name" value="TRANSGLYCOSYLASE"/>
    <property type="match status" value="1"/>
</dbReference>
<accession>A0ABN1FDH0</accession>
<dbReference type="Pfam" id="PF01464">
    <property type="entry name" value="SLT"/>
    <property type="match status" value="1"/>
</dbReference>
<dbReference type="InterPro" id="IPR023346">
    <property type="entry name" value="Lysozyme-like_dom_sf"/>
</dbReference>
<keyword evidence="3" id="KW-0732">Signal</keyword>
<reference evidence="5 6" key="1">
    <citation type="journal article" date="2019" name="Int. J. Syst. Evol. Microbiol.">
        <title>The Global Catalogue of Microorganisms (GCM) 10K type strain sequencing project: providing services to taxonomists for standard genome sequencing and annotation.</title>
        <authorList>
            <consortium name="The Broad Institute Genomics Platform"/>
            <consortium name="The Broad Institute Genome Sequencing Center for Infectious Disease"/>
            <person name="Wu L."/>
            <person name="Ma J."/>
        </authorList>
    </citation>
    <scope>NUCLEOTIDE SEQUENCE [LARGE SCALE GENOMIC DNA]</scope>
    <source>
        <strain evidence="5 6">JCM 9933</strain>
    </source>
</reference>
<dbReference type="PANTHER" id="PTHR37423">
    <property type="entry name" value="SOLUBLE LYTIC MUREIN TRANSGLYCOSYLASE-RELATED"/>
    <property type="match status" value="1"/>
</dbReference>
<sequence length="633" mass="67619">MSQPAASRIAVAQAQAGRWGEAEAAAQVASPLVRKLVAWMRLQARGSGASAGEIAAFALAHPDWPAQDALTRRFEEASANNGDDALALEWFAARGPRTLEGFQRLAEALARAGEGAKAAEVLRAGWAEAPADAQVEPTFLGRYGAHLGPDQHWRRFDRLSLAREPGSAARAVPHLDPVRQGVAAARLDYAADRADADSQAQAEAARREAGLAFERARWLRRRDRDAEAVAAWEAGRPASAEAARVFWSERQVLARKLLRLGEPRAAYAVAAGHGVSEPGEARGEAEFLAGFVALRRLGDPALAEKHFARVGEGSRSAITRARSFYWQGLAAAARSRGSARAGEFFAAAAGLPVAFYGQLASLALGEDGAVLAARINAMPSPEARPPAVAGAEIAAVPAALAEIGEGRRARAFFLRMEELAADAAEKAWVVRLVSRSGQADHAVWVARRAGAAGVVMPVEGWPAPYGLYPLGAGAEPEPGLVNAVTRQESNFDPEAISSANARGLMQLLPGTAEAVAKRLGLRHRTAMLLNDPVHNMRLGAGYLDQMLARFGGALPLAVAAYNAGPNRIDEWLGTFGDPRGVDVPMLDWLEMIPFTETRNYVQRVIENMPVYRARDPAMASMEHPMARWLRGNG</sequence>
<protein>
    <submittedName>
        <fullName evidence="5">Transglycosylase SLT domain-containing protein</fullName>
    </submittedName>
</protein>
<evidence type="ECO:0000313" key="5">
    <source>
        <dbReference type="EMBL" id="GAA0588503.1"/>
    </source>
</evidence>
<dbReference type="InterPro" id="IPR000189">
    <property type="entry name" value="Transglyc_AS"/>
</dbReference>
<comment type="similarity">
    <text evidence="2">Belongs to the virb1 family.</text>
</comment>
<dbReference type="InterPro" id="IPR008258">
    <property type="entry name" value="Transglycosylase_SLT_dom_1"/>
</dbReference>
<dbReference type="Gene3D" id="1.25.20.10">
    <property type="entry name" value="Bacterial muramidases"/>
    <property type="match status" value="1"/>
</dbReference>
<gene>
    <name evidence="5" type="ORF">GCM10009416_28630</name>
</gene>
<dbReference type="Proteomes" id="UP001501588">
    <property type="component" value="Unassembled WGS sequence"/>
</dbReference>
<keyword evidence="6" id="KW-1185">Reference proteome</keyword>
<dbReference type="SUPFAM" id="SSF48435">
    <property type="entry name" value="Bacterial muramidases"/>
    <property type="match status" value="1"/>
</dbReference>
<name>A0ABN1FDH0_9PROT</name>
<evidence type="ECO:0000313" key="6">
    <source>
        <dbReference type="Proteomes" id="UP001501588"/>
    </source>
</evidence>
<dbReference type="Gene3D" id="1.10.530.10">
    <property type="match status" value="1"/>
</dbReference>
<organism evidence="5 6">
    <name type="scientific">Craurococcus roseus</name>
    <dbReference type="NCBI Taxonomy" id="77585"/>
    <lineage>
        <taxon>Bacteria</taxon>
        <taxon>Pseudomonadati</taxon>
        <taxon>Pseudomonadota</taxon>
        <taxon>Alphaproteobacteria</taxon>
        <taxon>Acetobacterales</taxon>
        <taxon>Acetobacteraceae</taxon>
        <taxon>Craurococcus</taxon>
    </lineage>
</organism>
<comment type="similarity">
    <text evidence="1">Belongs to the transglycosylase Slt family.</text>
</comment>
<evidence type="ECO:0000259" key="4">
    <source>
        <dbReference type="Pfam" id="PF01464"/>
    </source>
</evidence>
<dbReference type="InterPro" id="IPR008939">
    <property type="entry name" value="Lytic_TGlycosylase_superhlx_U"/>
</dbReference>
<dbReference type="CDD" id="cd13401">
    <property type="entry name" value="Slt70-like"/>
    <property type="match status" value="1"/>
</dbReference>
<dbReference type="SUPFAM" id="SSF53955">
    <property type="entry name" value="Lysozyme-like"/>
    <property type="match status" value="1"/>
</dbReference>